<sequence>MSFDIFVCRFENGEPAALDMSAAHEVLGPHVVARDPETNFLLVRTAEREEAGVYFNNPTGITFNRFGGDGIMDLLAVLLRRLDAVLVVPGGPTVIQRDEDQELLPAALRDEWPVVVARTGAEIDRAIRAS</sequence>
<accession>A0A4Y3VB13</accession>
<dbReference type="Proteomes" id="UP000317881">
    <property type="component" value="Unassembled WGS sequence"/>
</dbReference>
<gene>
    <name evidence="1" type="ORF">SSP24_11800</name>
</gene>
<organism evidence="1 2">
    <name type="scientific">Streptomyces spinoverrucosus</name>
    <dbReference type="NCBI Taxonomy" id="284043"/>
    <lineage>
        <taxon>Bacteria</taxon>
        <taxon>Bacillati</taxon>
        <taxon>Actinomycetota</taxon>
        <taxon>Actinomycetes</taxon>
        <taxon>Kitasatosporales</taxon>
        <taxon>Streptomycetaceae</taxon>
        <taxon>Streptomyces</taxon>
    </lineage>
</organism>
<dbReference type="RefSeq" id="WP_141307685.1">
    <property type="nucleotide sequence ID" value="NZ_BJND01000007.1"/>
</dbReference>
<proteinExistence type="predicted"/>
<name>A0A4Y3VB13_9ACTN</name>
<dbReference type="EMBL" id="BJND01000007">
    <property type="protein sequence ID" value="GEC03525.1"/>
    <property type="molecule type" value="Genomic_DNA"/>
</dbReference>
<evidence type="ECO:0000313" key="2">
    <source>
        <dbReference type="Proteomes" id="UP000317881"/>
    </source>
</evidence>
<dbReference type="OrthoDB" id="3380325at2"/>
<dbReference type="AlphaFoldDB" id="A0A4Y3VB13"/>
<reference evidence="1 2" key="1">
    <citation type="submission" date="2019-06" db="EMBL/GenBank/DDBJ databases">
        <title>Whole genome shotgun sequence of Streptomyces spinoverrucosus NBRC 14228.</title>
        <authorList>
            <person name="Hosoyama A."/>
            <person name="Uohara A."/>
            <person name="Ohji S."/>
            <person name="Ichikawa N."/>
        </authorList>
    </citation>
    <scope>NUCLEOTIDE SEQUENCE [LARGE SCALE GENOMIC DNA]</scope>
    <source>
        <strain evidence="1 2">NBRC 14228</strain>
    </source>
</reference>
<comment type="caution">
    <text evidence="1">The sequence shown here is derived from an EMBL/GenBank/DDBJ whole genome shotgun (WGS) entry which is preliminary data.</text>
</comment>
<evidence type="ECO:0008006" key="3">
    <source>
        <dbReference type="Google" id="ProtNLM"/>
    </source>
</evidence>
<evidence type="ECO:0000313" key="1">
    <source>
        <dbReference type="EMBL" id="GEC03525.1"/>
    </source>
</evidence>
<protein>
    <recommendedName>
        <fullName evidence="3">DUF3846 domain-containing protein</fullName>
    </recommendedName>
</protein>
<keyword evidence="2" id="KW-1185">Reference proteome</keyword>